<keyword evidence="2" id="KW-1185">Reference proteome</keyword>
<dbReference type="EMBL" id="KB445594">
    <property type="protein sequence ID" value="EMD85027.1"/>
    <property type="molecule type" value="Genomic_DNA"/>
</dbReference>
<gene>
    <name evidence="1" type="ORF">COCHEDRAFT_1024689</name>
</gene>
<proteinExistence type="predicted"/>
<reference evidence="2" key="2">
    <citation type="journal article" date="2013" name="PLoS Genet.">
        <title>Comparative genome structure, secondary metabolite, and effector coding capacity across Cochliobolus pathogens.</title>
        <authorList>
            <person name="Condon B.J."/>
            <person name="Leng Y."/>
            <person name="Wu D."/>
            <person name="Bushley K.E."/>
            <person name="Ohm R.A."/>
            <person name="Otillar R."/>
            <person name="Martin J."/>
            <person name="Schackwitz W."/>
            <person name="Grimwood J."/>
            <person name="MohdZainudin N."/>
            <person name="Xue C."/>
            <person name="Wang R."/>
            <person name="Manning V.A."/>
            <person name="Dhillon B."/>
            <person name="Tu Z.J."/>
            <person name="Steffenson B.J."/>
            <person name="Salamov A."/>
            <person name="Sun H."/>
            <person name="Lowry S."/>
            <person name="LaButti K."/>
            <person name="Han J."/>
            <person name="Copeland A."/>
            <person name="Lindquist E."/>
            <person name="Barry K."/>
            <person name="Schmutz J."/>
            <person name="Baker S.E."/>
            <person name="Ciuffetti L.M."/>
            <person name="Grigoriev I.V."/>
            <person name="Zhong S."/>
            <person name="Turgeon B.G."/>
        </authorList>
    </citation>
    <scope>NUCLEOTIDE SEQUENCE [LARGE SCALE GENOMIC DNA]</scope>
    <source>
        <strain evidence="2">C5 / ATCC 48332 / race O</strain>
    </source>
</reference>
<organism evidence="1 2">
    <name type="scientific">Cochliobolus heterostrophus (strain C5 / ATCC 48332 / race O)</name>
    <name type="common">Southern corn leaf blight fungus</name>
    <name type="synonym">Bipolaris maydis</name>
    <dbReference type="NCBI Taxonomy" id="701091"/>
    <lineage>
        <taxon>Eukaryota</taxon>
        <taxon>Fungi</taxon>
        <taxon>Dikarya</taxon>
        <taxon>Ascomycota</taxon>
        <taxon>Pezizomycotina</taxon>
        <taxon>Dothideomycetes</taxon>
        <taxon>Pleosporomycetidae</taxon>
        <taxon>Pleosporales</taxon>
        <taxon>Pleosporineae</taxon>
        <taxon>Pleosporaceae</taxon>
        <taxon>Bipolaris</taxon>
    </lineage>
</organism>
<name>M2UAP7_COCH5</name>
<sequence>MSSIKFLEDFHASRRVLLPLCYHKATPYTQEFTLYLLHFLFHLQIRKEQY</sequence>
<dbReference type="HOGENOM" id="CLU_3124913_0_0_1"/>
<accession>M2UAP7</accession>
<dbReference type="AlphaFoldDB" id="M2UAP7"/>
<dbReference type="Proteomes" id="UP000016936">
    <property type="component" value="Unassembled WGS sequence"/>
</dbReference>
<evidence type="ECO:0000313" key="1">
    <source>
        <dbReference type="EMBL" id="EMD85027.1"/>
    </source>
</evidence>
<protein>
    <submittedName>
        <fullName evidence="1">Uncharacterized protein</fullName>
    </submittedName>
</protein>
<evidence type="ECO:0000313" key="2">
    <source>
        <dbReference type="Proteomes" id="UP000016936"/>
    </source>
</evidence>
<reference evidence="1 2" key="1">
    <citation type="journal article" date="2012" name="PLoS Pathog.">
        <title>Diverse lifestyles and strategies of plant pathogenesis encoded in the genomes of eighteen Dothideomycetes fungi.</title>
        <authorList>
            <person name="Ohm R.A."/>
            <person name="Feau N."/>
            <person name="Henrissat B."/>
            <person name="Schoch C.L."/>
            <person name="Horwitz B.A."/>
            <person name="Barry K.W."/>
            <person name="Condon B.J."/>
            <person name="Copeland A.C."/>
            <person name="Dhillon B."/>
            <person name="Glaser F."/>
            <person name="Hesse C.N."/>
            <person name="Kosti I."/>
            <person name="LaButti K."/>
            <person name="Lindquist E.A."/>
            <person name="Lucas S."/>
            <person name="Salamov A.A."/>
            <person name="Bradshaw R.E."/>
            <person name="Ciuffetti L."/>
            <person name="Hamelin R.C."/>
            <person name="Kema G.H.J."/>
            <person name="Lawrence C."/>
            <person name="Scott J.A."/>
            <person name="Spatafora J.W."/>
            <person name="Turgeon B.G."/>
            <person name="de Wit P.J.G.M."/>
            <person name="Zhong S."/>
            <person name="Goodwin S.B."/>
            <person name="Grigoriev I.V."/>
        </authorList>
    </citation>
    <scope>NUCLEOTIDE SEQUENCE [LARGE SCALE GENOMIC DNA]</scope>
    <source>
        <strain evidence="2">C5 / ATCC 48332 / race O</strain>
    </source>
</reference>